<accession>A0A9Q3DGU9</accession>
<dbReference type="Proteomes" id="UP000765509">
    <property type="component" value="Unassembled WGS sequence"/>
</dbReference>
<name>A0A9Q3DGU9_9BASI</name>
<dbReference type="EMBL" id="AVOT02017093">
    <property type="protein sequence ID" value="MBW0502949.1"/>
    <property type="molecule type" value="Genomic_DNA"/>
</dbReference>
<evidence type="ECO:0000256" key="1">
    <source>
        <dbReference type="SAM" id="MobiDB-lite"/>
    </source>
</evidence>
<protein>
    <submittedName>
        <fullName evidence="2">Uncharacterized protein</fullName>
    </submittedName>
</protein>
<sequence>MVPVYEGANTRSKKNKPQLEWEISTKAPQDINSNISQENIIGRQSRTYQALTIDVGEEAAKQKDEAFYKNDKVMSTAMNTQIKLNEGNPDNLKEARGRNDWLKWKEAFFSELDSISEQNVFEIVPKHMVPKKKP</sequence>
<proteinExistence type="predicted"/>
<organism evidence="2 3">
    <name type="scientific">Austropuccinia psidii MF-1</name>
    <dbReference type="NCBI Taxonomy" id="1389203"/>
    <lineage>
        <taxon>Eukaryota</taxon>
        <taxon>Fungi</taxon>
        <taxon>Dikarya</taxon>
        <taxon>Basidiomycota</taxon>
        <taxon>Pucciniomycotina</taxon>
        <taxon>Pucciniomycetes</taxon>
        <taxon>Pucciniales</taxon>
        <taxon>Sphaerophragmiaceae</taxon>
        <taxon>Austropuccinia</taxon>
    </lineage>
</organism>
<keyword evidence="3" id="KW-1185">Reference proteome</keyword>
<gene>
    <name evidence="2" type="ORF">O181_042664</name>
</gene>
<feature type="region of interest" description="Disordered" evidence="1">
    <location>
        <begin position="1"/>
        <end position="20"/>
    </location>
</feature>
<evidence type="ECO:0000313" key="2">
    <source>
        <dbReference type="EMBL" id="MBW0502949.1"/>
    </source>
</evidence>
<dbReference type="AlphaFoldDB" id="A0A9Q3DGU9"/>
<reference evidence="2" key="1">
    <citation type="submission" date="2021-03" db="EMBL/GenBank/DDBJ databases">
        <title>Draft genome sequence of rust myrtle Austropuccinia psidii MF-1, a brazilian biotype.</title>
        <authorList>
            <person name="Quecine M.C."/>
            <person name="Pachon D.M.R."/>
            <person name="Bonatelli M.L."/>
            <person name="Correr F.H."/>
            <person name="Franceschini L.M."/>
            <person name="Leite T.F."/>
            <person name="Margarido G.R.A."/>
            <person name="Almeida C.A."/>
            <person name="Ferrarezi J.A."/>
            <person name="Labate C.A."/>
        </authorList>
    </citation>
    <scope>NUCLEOTIDE SEQUENCE</scope>
    <source>
        <strain evidence="2">MF-1</strain>
    </source>
</reference>
<evidence type="ECO:0000313" key="3">
    <source>
        <dbReference type="Proteomes" id="UP000765509"/>
    </source>
</evidence>
<comment type="caution">
    <text evidence="2">The sequence shown here is derived from an EMBL/GenBank/DDBJ whole genome shotgun (WGS) entry which is preliminary data.</text>
</comment>